<evidence type="ECO:0000313" key="3">
    <source>
        <dbReference type="Proteomes" id="UP000030645"/>
    </source>
</evidence>
<keyword evidence="1" id="KW-0812">Transmembrane</keyword>
<dbReference type="eggNOG" id="ENOG502SWTH">
    <property type="taxonomic scope" value="Eukaryota"/>
</dbReference>
<accession>W9R415</accession>
<name>W9R415_9ROSA</name>
<evidence type="ECO:0000256" key="1">
    <source>
        <dbReference type="SAM" id="Phobius"/>
    </source>
</evidence>
<dbReference type="EMBL" id="KE344268">
    <property type="protein sequence ID" value="EXB55788.1"/>
    <property type="molecule type" value="Genomic_DNA"/>
</dbReference>
<feature type="transmembrane region" description="Helical" evidence="1">
    <location>
        <begin position="114"/>
        <end position="130"/>
    </location>
</feature>
<evidence type="ECO:0000313" key="2">
    <source>
        <dbReference type="EMBL" id="EXB55788.1"/>
    </source>
</evidence>
<gene>
    <name evidence="2" type="ORF">L484_001593</name>
</gene>
<keyword evidence="1" id="KW-0472">Membrane</keyword>
<dbReference type="STRING" id="981085.W9R415"/>
<dbReference type="Proteomes" id="UP000030645">
    <property type="component" value="Unassembled WGS sequence"/>
</dbReference>
<organism evidence="2 3">
    <name type="scientific">Morus notabilis</name>
    <dbReference type="NCBI Taxonomy" id="981085"/>
    <lineage>
        <taxon>Eukaryota</taxon>
        <taxon>Viridiplantae</taxon>
        <taxon>Streptophyta</taxon>
        <taxon>Embryophyta</taxon>
        <taxon>Tracheophyta</taxon>
        <taxon>Spermatophyta</taxon>
        <taxon>Magnoliopsida</taxon>
        <taxon>eudicotyledons</taxon>
        <taxon>Gunneridae</taxon>
        <taxon>Pentapetalae</taxon>
        <taxon>rosids</taxon>
        <taxon>fabids</taxon>
        <taxon>Rosales</taxon>
        <taxon>Moraceae</taxon>
        <taxon>Moreae</taxon>
        <taxon>Morus</taxon>
    </lineage>
</organism>
<feature type="transmembrane region" description="Helical" evidence="1">
    <location>
        <begin position="27"/>
        <end position="47"/>
    </location>
</feature>
<feature type="transmembrane region" description="Helical" evidence="1">
    <location>
        <begin position="91"/>
        <end position="108"/>
    </location>
</feature>
<keyword evidence="3" id="KW-1185">Reference proteome</keyword>
<keyword evidence="1" id="KW-1133">Transmembrane helix</keyword>
<proteinExistence type="predicted"/>
<dbReference type="PANTHER" id="PTHR34741:SF2">
    <property type="entry name" value="VESICLE TRANSPORT PROTEIN"/>
    <property type="match status" value="1"/>
</dbReference>
<dbReference type="AlphaFoldDB" id="W9R415"/>
<reference evidence="3" key="1">
    <citation type="submission" date="2013-01" db="EMBL/GenBank/DDBJ databases">
        <title>Draft Genome Sequence of a Mulberry Tree, Morus notabilis C.K. Schneid.</title>
        <authorList>
            <person name="He N."/>
            <person name="Zhao S."/>
        </authorList>
    </citation>
    <scope>NUCLEOTIDE SEQUENCE</scope>
</reference>
<protein>
    <submittedName>
        <fullName evidence="2">Uncharacterized protein</fullName>
    </submittedName>
</protein>
<feature type="transmembrane region" description="Helical" evidence="1">
    <location>
        <begin position="59"/>
        <end position="79"/>
    </location>
</feature>
<sequence>MRFAFADVDSEAATDVPPGNGHRSTEWANALLPVCFGASMAISMVSIQARSEIPSTVHLVSLGIMFAAASFFVSKFVVLKFPMAAHVLERVGVFVMVTAFFAAMSVPLPLCFRATTWAVYVVSLIVVLATRQSRGFADRDVVWAAVSMVAVMEATCEGRRWQQLVV</sequence>
<dbReference type="PANTHER" id="PTHR34741">
    <property type="entry name" value="IMAP FAMILY MEMBER 1, PUTATIVE-RELATED"/>
    <property type="match status" value="1"/>
</dbReference>